<accession>A0A5P8KGU7</accession>
<name>A0A5P8KGU7_9ACTN</name>
<evidence type="ECO:0000259" key="4">
    <source>
        <dbReference type="Pfam" id="PF13458"/>
    </source>
</evidence>
<evidence type="ECO:0000313" key="5">
    <source>
        <dbReference type="EMBL" id="QFR02225.1"/>
    </source>
</evidence>
<dbReference type="Gene3D" id="3.40.50.2300">
    <property type="match status" value="2"/>
</dbReference>
<dbReference type="RefSeq" id="WP_152173545.1">
    <property type="nucleotide sequence ID" value="NZ_CP045096.1"/>
</dbReference>
<dbReference type="AlphaFoldDB" id="A0A5P8KGU7"/>
<comment type="similarity">
    <text evidence="1">Belongs to the leucine-binding protein family.</text>
</comment>
<dbReference type="KEGG" id="sphv:F9278_45620"/>
<evidence type="ECO:0000256" key="3">
    <source>
        <dbReference type="SAM" id="MobiDB-lite"/>
    </source>
</evidence>
<keyword evidence="6" id="KW-1185">Reference proteome</keyword>
<evidence type="ECO:0000256" key="2">
    <source>
        <dbReference type="ARBA" id="ARBA00022729"/>
    </source>
</evidence>
<dbReference type="SUPFAM" id="SSF53822">
    <property type="entry name" value="Periplasmic binding protein-like I"/>
    <property type="match status" value="1"/>
</dbReference>
<dbReference type="Pfam" id="PF13458">
    <property type="entry name" value="Peripla_BP_6"/>
    <property type="match status" value="1"/>
</dbReference>
<dbReference type="Proteomes" id="UP000327294">
    <property type="component" value="Chromosome"/>
</dbReference>
<dbReference type="InterPro" id="IPR028082">
    <property type="entry name" value="Peripla_BP_I"/>
</dbReference>
<dbReference type="InterPro" id="IPR028081">
    <property type="entry name" value="Leu-bd"/>
</dbReference>
<evidence type="ECO:0000256" key="1">
    <source>
        <dbReference type="ARBA" id="ARBA00010062"/>
    </source>
</evidence>
<organism evidence="5 6">
    <name type="scientific">Streptomyces phaeolivaceus</name>
    <dbReference type="NCBI Taxonomy" id="2653200"/>
    <lineage>
        <taxon>Bacteria</taxon>
        <taxon>Bacillati</taxon>
        <taxon>Actinomycetota</taxon>
        <taxon>Actinomycetes</taxon>
        <taxon>Kitasatosporales</taxon>
        <taxon>Streptomycetaceae</taxon>
        <taxon>Streptomyces</taxon>
    </lineage>
</organism>
<gene>
    <name evidence="5" type="ORF">F9278_45620</name>
</gene>
<keyword evidence="2" id="KW-0732">Signal</keyword>
<dbReference type="PANTHER" id="PTHR47235:SF1">
    <property type="entry name" value="BLR6548 PROTEIN"/>
    <property type="match status" value="1"/>
</dbReference>
<reference evidence="5 6" key="1">
    <citation type="submission" date="2019-10" db="EMBL/GenBank/DDBJ databases">
        <title>Streptomyces sp. strain GY16 isolated from leaves of Broussonetia papyrifera.</title>
        <authorList>
            <person name="Mo P."/>
        </authorList>
    </citation>
    <scope>NUCLEOTIDE SEQUENCE [LARGE SCALE GENOMIC DNA]</scope>
    <source>
        <strain evidence="5 6">GY16</strain>
    </source>
</reference>
<dbReference type="EMBL" id="CP045096">
    <property type="protein sequence ID" value="QFR02225.1"/>
    <property type="molecule type" value="Genomic_DNA"/>
</dbReference>
<evidence type="ECO:0000313" key="6">
    <source>
        <dbReference type="Proteomes" id="UP000327294"/>
    </source>
</evidence>
<sequence>MLVNSPTRLGTAVAALSLVAVGCSSKATETADSSSGTKTGPGVTADTITLGALTDLSGVFGAQGKIIVQGNQLYIDKINAAGGICDREIELVVKDHGTDVQKAVSLYAETEPEVLGYVQMLGSPITSALDTDITDARTLTVATAWSSTLLKNPDMIVMGNTYDVETVNGIDHLVREKDLKSGDVLGHIYFEGDYGNSALQGSTYAAEELGLKLEGIQVKATDTDLTAQVTTLKSRGAKAIVLSVGPRQTASVAGVAASLGYDVPLLANTPAFDPSLLSTSARSALEKNLSVMTSIAPFSSTDEGPREVAAALPEKFPDTQPNSFVNLGYASALVYAEVLDKACENRDLTREGVNTAFRQLKNVDTGGLTSALDFSATGRQPSRQTYVTKVDSSVPGGLALQGPATESETAEGYTSAG</sequence>
<dbReference type="PANTHER" id="PTHR47235">
    <property type="entry name" value="BLR6548 PROTEIN"/>
    <property type="match status" value="1"/>
</dbReference>
<feature type="region of interest" description="Disordered" evidence="3">
    <location>
        <begin position="395"/>
        <end position="417"/>
    </location>
</feature>
<proteinExistence type="inferred from homology"/>
<feature type="domain" description="Leucine-binding protein" evidence="4">
    <location>
        <begin position="47"/>
        <end position="392"/>
    </location>
</feature>
<protein>
    <submittedName>
        <fullName evidence="5">ABC transporter substrate-binding protein</fullName>
    </submittedName>
</protein>